<dbReference type="Gene3D" id="1.10.260.40">
    <property type="entry name" value="lambda repressor-like DNA-binding domains"/>
    <property type="match status" value="1"/>
</dbReference>
<dbReference type="CDD" id="cd01392">
    <property type="entry name" value="HTH_LacI"/>
    <property type="match status" value="1"/>
</dbReference>
<dbReference type="PROSITE" id="PS50932">
    <property type="entry name" value="HTH_LACI_2"/>
    <property type="match status" value="1"/>
</dbReference>
<evidence type="ECO:0000313" key="8">
    <source>
        <dbReference type="Proteomes" id="UP000095679"/>
    </source>
</evidence>
<dbReference type="RefSeq" id="WP_005349234.1">
    <property type="nucleotide sequence ID" value="NZ_BLYK01000081.1"/>
</dbReference>
<feature type="domain" description="HTH lacI-type" evidence="4">
    <location>
        <begin position="7"/>
        <end position="62"/>
    </location>
</feature>
<evidence type="ECO:0000313" key="5">
    <source>
        <dbReference type="EMBL" id="CUN20349.1"/>
    </source>
</evidence>
<dbReference type="GO" id="GO:0003700">
    <property type="term" value="F:DNA-binding transcription factor activity"/>
    <property type="evidence" value="ECO:0007669"/>
    <property type="project" value="TreeGrafter"/>
</dbReference>
<organism evidence="6 8">
    <name type="scientific">Anaerobutyricum hallii</name>
    <dbReference type="NCBI Taxonomy" id="39488"/>
    <lineage>
        <taxon>Bacteria</taxon>
        <taxon>Bacillati</taxon>
        <taxon>Bacillota</taxon>
        <taxon>Clostridia</taxon>
        <taxon>Lachnospirales</taxon>
        <taxon>Lachnospiraceae</taxon>
        <taxon>Anaerobutyricum</taxon>
    </lineage>
</organism>
<evidence type="ECO:0000256" key="3">
    <source>
        <dbReference type="ARBA" id="ARBA00023163"/>
    </source>
</evidence>
<dbReference type="PANTHER" id="PTHR30146">
    <property type="entry name" value="LACI-RELATED TRANSCRIPTIONAL REPRESSOR"/>
    <property type="match status" value="1"/>
</dbReference>
<dbReference type="Pfam" id="PF00356">
    <property type="entry name" value="LacI"/>
    <property type="match status" value="1"/>
</dbReference>
<dbReference type="SUPFAM" id="SSF47413">
    <property type="entry name" value="lambda repressor-like DNA-binding domains"/>
    <property type="match status" value="1"/>
</dbReference>
<dbReference type="SUPFAM" id="SSF53822">
    <property type="entry name" value="Periplasmic binding protein-like I"/>
    <property type="match status" value="1"/>
</dbReference>
<dbReference type="Proteomes" id="UP000095679">
    <property type="component" value="Unassembled WGS sequence"/>
</dbReference>
<keyword evidence="1" id="KW-0805">Transcription regulation</keyword>
<dbReference type="GO" id="GO:0000976">
    <property type="term" value="F:transcription cis-regulatory region binding"/>
    <property type="evidence" value="ECO:0007669"/>
    <property type="project" value="TreeGrafter"/>
</dbReference>
<dbReference type="AlphaFoldDB" id="A0A174L4Q8"/>
<dbReference type="InterPro" id="IPR010982">
    <property type="entry name" value="Lambda_DNA-bd_dom_sf"/>
</dbReference>
<dbReference type="InterPro" id="IPR000843">
    <property type="entry name" value="HTH_LacI"/>
</dbReference>
<proteinExistence type="predicted"/>
<keyword evidence="3" id="KW-0804">Transcription</keyword>
<sequence length="358" mass="40183">MGKRNRVTTRDIAEELGISQSTVSMILSNKANVSFTEETVQKVKTKAKELGYKKPVPKELVQEKSLANTIVVLCPMVTNGYYSMMMQSITDHAKEYDYTVMTISTGRDAATEELYLDLFARVQLAGIICLYPLSKIQKINALSKRFPVISVGDKPLSCQFDSVELDSRKQGHIMANYLLSLGHTDITYISTPIRGKEIGRIHRLDGVKSSFREHGIPLEHLTVLYQSQPAFDRYPLENAEYQNGYDLATHALEEHTSSTAFIGNNDMAAFGIMAAISDHGYRIPADFSVCGFDNITLSAMPQIALTTIDHASVRKGEEAVDMIHRKNTQKKDETSHAYIMRLEYEPQLIVRKSTGRKF</sequence>
<protein>
    <submittedName>
        <fullName evidence="6">Degradation activator</fullName>
    </submittedName>
</protein>
<evidence type="ECO:0000256" key="1">
    <source>
        <dbReference type="ARBA" id="ARBA00023015"/>
    </source>
</evidence>
<dbReference type="EMBL" id="CYZL01000050">
    <property type="protein sequence ID" value="CUP17831.1"/>
    <property type="molecule type" value="Genomic_DNA"/>
</dbReference>
<dbReference type="Pfam" id="PF13377">
    <property type="entry name" value="Peripla_BP_3"/>
    <property type="match status" value="1"/>
</dbReference>
<reference evidence="7 8" key="1">
    <citation type="submission" date="2015-09" db="EMBL/GenBank/DDBJ databases">
        <authorList>
            <consortium name="Pathogen Informatics"/>
        </authorList>
    </citation>
    <scope>NUCLEOTIDE SEQUENCE [LARGE SCALE GENOMIC DNA]</scope>
    <source>
        <strain evidence="6 8">2789STDY5834835</strain>
        <strain evidence="5 7">2789STDY5834966</strain>
    </source>
</reference>
<dbReference type="Proteomes" id="UP000095390">
    <property type="component" value="Unassembled WGS sequence"/>
</dbReference>
<dbReference type="PANTHER" id="PTHR30146:SF154">
    <property type="entry name" value="TRANSCRIPTION REGULATOR, MEMBER OF GALR FAMILY"/>
    <property type="match status" value="1"/>
</dbReference>
<dbReference type="CDD" id="cd06267">
    <property type="entry name" value="PBP1_LacI_sugar_binding-like"/>
    <property type="match status" value="1"/>
</dbReference>
<evidence type="ECO:0000259" key="4">
    <source>
        <dbReference type="PROSITE" id="PS50932"/>
    </source>
</evidence>
<evidence type="ECO:0000313" key="7">
    <source>
        <dbReference type="Proteomes" id="UP000095390"/>
    </source>
</evidence>
<dbReference type="InterPro" id="IPR028082">
    <property type="entry name" value="Peripla_BP_I"/>
</dbReference>
<dbReference type="EMBL" id="CYYC01000058">
    <property type="protein sequence ID" value="CUN20349.1"/>
    <property type="molecule type" value="Genomic_DNA"/>
</dbReference>
<accession>A0A174L4Q8</accession>
<evidence type="ECO:0000256" key="2">
    <source>
        <dbReference type="ARBA" id="ARBA00023125"/>
    </source>
</evidence>
<dbReference type="InterPro" id="IPR046335">
    <property type="entry name" value="LacI/GalR-like_sensor"/>
</dbReference>
<gene>
    <name evidence="6" type="primary">degA</name>
    <name evidence="6" type="ORF">ERS852450_03215</name>
    <name evidence="5" type="ORF">ERS852578_02868</name>
</gene>
<dbReference type="GeneID" id="75047625"/>
<dbReference type="Gene3D" id="3.40.50.2300">
    <property type="match status" value="2"/>
</dbReference>
<keyword evidence="2" id="KW-0238">DNA-binding</keyword>
<name>A0A174L4Q8_9FIRM</name>
<dbReference type="OrthoDB" id="9775106at2"/>
<dbReference type="SMART" id="SM00354">
    <property type="entry name" value="HTH_LACI"/>
    <property type="match status" value="1"/>
</dbReference>
<evidence type="ECO:0000313" key="6">
    <source>
        <dbReference type="EMBL" id="CUP17831.1"/>
    </source>
</evidence>